<proteinExistence type="predicted"/>
<name>A0A0F7L2K2_9VIRU</name>
<accession>A0A0F7L2K2</accession>
<organism evidence="1">
    <name type="scientific">uncultured marine virus</name>
    <dbReference type="NCBI Taxonomy" id="186617"/>
    <lineage>
        <taxon>Viruses</taxon>
        <taxon>environmental samples</taxon>
    </lineage>
</organism>
<dbReference type="EMBL" id="KR029579">
    <property type="protein sequence ID" value="AKH46090.1"/>
    <property type="molecule type" value="Genomic_DNA"/>
</dbReference>
<reference evidence="1" key="1">
    <citation type="journal article" date="2015" name="Front. Microbiol.">
        <title>Combining genomic sequencing methods to explore viral diversity and reveal potential virus-host interactions.</title>
        <authorList>
            <person name="Chow C.E."/>
            <person name="Winget D.M."/>
            <person name="White R.A.III."/>
            <person name="Hallam S.J."/>
            <person name="Suttle C.A."/>
        </authorList>
    </citation>
    <scope>NUCLEOTIDE SEQUENCE</scope>
    <source>
        <strain evidence="1">Anoxic3_4</strain>
    </source>
</reference>
<evidence type="ECO:0000313" key="1">
    <source>
        <dbReference type="EMBL" id="AKH46090.1"/>
    </source>
</evidence>
<reference evidence="1" key="2">
    <citation type="submission" date="2015-03" db="EMBL/GenBank/DDBJ databases">
        <authorList>
            <person name="Chow C.-E.T."/>
            <person name="Winget D.M."/>
            <person name="White R.A.III."/>
            <person name="Hallam S.J."/>
            <person name="Suttle C.A."/>
        </authorList>
    </citation>
    <scope>NUCLEOTIDE SEQUENCE</scope>
    <source>
        <strain evidence="1">Anoxic3_4</strain>
    </source>
</reference>
<sequence>MHRDALFLETVTRETVRGSGAVAKGREFCCWCRYDASNNAFRKFCVRGRSKRV</sequence>
<protein>
    <submittedName>
        <fullName evidence="1">Uncharacterized protein</fullName>
    </submittedName>
</protein>